<dbReference type="Gene3D" id="3.30.450.40">
    <property type="match status" value="1"/>
</dbReference>
<dbReference type="InterPro" id="IPR005471">
    <property type="entry name" value="Tscrpt_reg_IclR_N"/>
</dbReference>
<dbReference type="SMART" id="SM00346">
    <property type="entry name" value="HTH_ICLR"/>
    <property type="match status" value="1"/>
</dbReference>
<dbReference type="SUPFAM" id="SSF46785">
    <property type="entry name" value="Winged helix' DNA-binding domain"/>
    <property type="match status" value="1"/>
</dbReference>
<comment type="caution">
    <text evidence="6">The sequence shown here is derived from an EMBL/GenBank/DDBJ whole genome shotgun (WGS) entry which is preliminary data.</text>
</comment>
<keyword evidence="7" id="KW-1185">Reference proteome</keyword>
<dbReference type="Gene3D" id="1.10.10.10">
    <property type="entry name" value="Winged helix-like DNA-binding domain superfamily/Winged helix DNA-binding domain"/>
    <property type="match status" value="1"/>
</dbReference>
<dbReference type="EMBL" id="SDKM01000060">
    <property type="protein sequence ID" value="RYP81782.1"/>
    <property type="molecule type" value="Genomic_DNA"/>
</dbReference>
<gene>
    <name evidence="6" type="ORF">EKO23_23095</name>
</gene>
<dbReference type="SUPFAM" id="SSF55781">
    <property type="entry name" value="GAF domain-like"/>
    <property type="match status" value="1"/>
</dbReference>
<reference evidence="6 7" key="1">
    <citation type="submission" date="2019-01" db="EMBL/GenBank/DDBJ databases">
        <title>Nocardioides guangzhouensis sp. nov., an actinobacterium isolated from soil.</title>
        <authorList>
            <person name="Fu Y."/>
            <person name="Cai Y."/>
            <person name="Lin Z."/>
            <person name="Chen P."/>
        </authorList>
    </citation>
    <scope>NUCLEOTIDE SEQUENCE [LARGE SCALE GENOMIC DNA]</scope>
    <source>
        <strain evidence="6 7">130</strain>
    </source>
</reference>
<evidence type="ECO:0000259" key="5">
    <source>
        <dbReference type="PROSITE" id="PS51078"/>
    </source>
</evidence>
<dbReference type="InterPro" id="IPR036388">
    <property type="entry name" value="WH-like_DNA-bd_sf"/>
</dbReference>
<evidence type="ECO:0000256" key="3">
    <source>
        <dbReference type="ARBA" id="ARBA00023163"/>
    </source>
</evidence>
<dbReference type="GO" id="GO:0045892">
    <property type="term" value="P:negative regulation of DNA-templated transcription"/>
    <property type="evidence" value="ECO:0007669"/>
    <property type="project" value="TreeGrafter"/>
</dbReference>
<dbReference type="Proteomes" id="UP000295198">
    <property type="component" value="Unassembled WGS sequence"/>
</dbReference>
<evidence type="ECO:0000313" key="6">
    <source>
        <dbReference type="EMBL" id="RYP81782.1"/>
    </source>
</evidence>
<keyword evidence="3" id="KW-0804">Transcription</keyword>
<dbReference type="PANTHER" id="PTHR30136:SF24">
    <property type="entry name" value="HTH-TYPE TRANSCRIPTIONAL REPRESSOR ALLR"/>
    <property type="match status" value="1"/>
</dbReference>
<dbReference type="PROSITE" id="PS51077">
    <property type="entry name" value="HTH_ICLR"/>
    <property type="match status" value="1"/>
</dbReference>
<protein>
    <submittedName>
        <fullName evidence="6">IclR family transcriptional regulator</fullName>
    </submittedName>
</protein>
<dbReference type="InterPro" id="IPR036390">
    <property type="entry name" value="WH_DNA-bd_sf"/>
</dbReference>
<dbReference type="InterPro" id="IPR050707">
    <property type="entry name" value="HTH_MetabolicPath_Reg"/>
</dbReference>
<dbReference type="Pfam" id="PF01614">
    <property type="entry name" value="IclR_C"/>
    <property type="match status" value="1"/>
</dbReference>
<name>A0A4Q4Z2K4_9ACTN</name>
<organism evidence="6 7">
    <name type="scientific">Nocardioides guangzhouensis</name>
    <dbReference type="NCBI Taxonomy" id="2497878"/>
    <lineage>
        <taxon>Bacteria</taxon>
        <taxon>Bacillati</taxon>
        <taxon>Actinomycetota</taxon>
        <taxon>Actinomycetes</taxon>
        <taxon>Propionibacteriales</taxon>
        <taxon>Nocardioidaceae</taxon>
        <taxon>Nocardioides</taxon>
    </lineage>
</organism>
<proteinExistence type="predicted"/>
<keyword evidence="1" id="KW-0805">Transcription regulation</keyword>
<feature type="domain" description="IclR-ED" evidence="5">
    <location>
        <begin position="78"/>
        <end position="262"/>
    </location>
</feature>
<dbReference type="OrthoDB" id="8479143at2"/>
<evidence type="ECO:0000256" key="1">
    <source>
        <dbReference type="ARBA" id="ARBA00023015"/>
    </source>
</evidence>
<evidence type="ECO:0000259" key="4">
    <source>
        <dbReference type="PROSITE" id="PS51077"/>
    </source>
</evidence>
<dbReference type="InterPro" id="IPR029016">
    <property type="entry name" value="GAF-like_dom_sf"/>
</dbReference>
<dbReference type="AlphaFoldDB" id="A0A4Q4Z2K4"/>
<feature type="domain" description="HTH iclR-type" evidence="4">
    <location>
        <begin position="14"/>
        <end position="77"/>
    </location>
</feature>
<evidence type="ECO:0000313" key="7">
    <source>
        <dbReference type="Proteomes" id="UP000295198"/>
    </source>
</evidence>
<keyword evidence="2" id="KW-0238">DNA-binding</keyword>
<dbReference type="InterPro" id="IPR014757">
    <property type="entry name" value="Tscrpt_reg_IclR_C"/>
</dbReference>
<dbReference type="GO" id="GO:0003677">
    <property type="term" value="F:DNA binding"/>
    <property type="evidence" value="ECO:0007669"/>
    <property type="project" value="UniProtKB-KW"/>
</dbReference>
<dbReference type="Pfam" id="PF09339">
    <property type="entry name" value="HTH_IclR"/>
    <property type="match status" value="1"/>
</dbReference>
<accession>A0A4Q4Z2K4</accession>
<evidence type="ECO:0000256" key="2">
    <source>
        <dbReference type="ARBA" id="ARBA00023125"/>
    </source>
</evidence>
<sequence length="263" mass="27632">MSPASERQAGSTRVQSVERAAALLRAVAAATGADGSATALAETVGLNRTTTWRILTTLEQERLVTYDKETGTYSLGFGLIDLAGQADGDGMVRSARLVLQRLAAQARETAALAVVRGGVLTYVAEATADTVVAAGWQGREVAVHATSTGKVLLAYSHPAELRALLRLPRGGRLPRYTPSTITSLATLEEELALVRERGYAVCRGEFESSAWGVSAPVLDLAERPIAVVSVWGPSERLTESRFEALGALAVAGASEIAGRRATT</sequence>
<dbReference type="PROSITE" id="PS51078">
    <property type="entry name" value="ICLR_ED"/>
    <property type="match status" value="1"/>
</dbReference>
<dbReference type="GO" id="GO:0003700">
    <property type="term" value="F:DNA-binding transcription factor activity"/>
    <property type="evidence" value="ECO:0007669"/>
    <property type="project" value="TreeGrafter"/>
</dbReference>
<dbReference type="PANTHER" id="PTHR30136">
    <property type="entry name" value="HELIX-TURN-HELIX TRANSCRIPTIONAL REGULATOR, ICLR FAMILY"/>
    <property type="match status" value="1"/>
</dbReference>